<feature type="compositionally biased region" description="Acidic residues" evidence="1">
    <location>
        <begin position="351"/>
        <end position="370"/>
    </location>
</feature>
<feature type="transmembrane region" description="Helical" evidence="2">
    <location>
        <begin position="217"/>
        <end position="244"/>
    </location>
</feature>
<dbReference type="OMA" id="GNECISN"/>
<name>A0A0J8DZH0_BETVV</name>
<sequence>MPSLWKKQKGNRISRLVADLQTTPKRGGSLVVETGFPTSLVDLFVKNRDKLKKPKTKKHKSKKLSAISEDVDDGHIFSPVSNPPVSNCDLEVPICSIVEDCEENVDQIDKKDLFVEETVTHKNPVVELHHDVCKNENNNNNEENRETLEVSNSKNVALLSIFIGVLVFIVVLYTKRWFLALITLGFLVLLLLEYVGNSVFRLFKPCENAVSMSVVKGALVVVVALYTKWFVVGITIGASLLLLLEYAGNSAFGGFKPCQDAKWKLKDILPHWGGSKKKRDFGEREGRKGGRGVLMRAVLIGSKREVYCNERFDWVSRIDFNDEGVGNECISNREIKLENGNDHTSNRENDLVVEDDGDDVSIKEESEEGSGDSTPANEDSRLFEEETQNKSMYEMLSLELNYPIHPRTSNFSGHVGNFDQQGEKGTMEEGEKGSEDTSISRKYKKSKKFWKNFVSKKMSKKKKYKDGREDDNAAHIDNIVDTATEVEEEDEQEDGDQEISEIEESTSVTDDENEREIENLSTAYSCYTETLQTDDITTKSSGIVKEKYGNLKYLTAMVIPLTGLIGGRMFAVVVTIICCLVFKMVRG</sequence>
<feature type="region of interest" description="Disordered" evidence="1">
    <location>
        <begin position="416"/>
        <end position="439"/>
    </location>
</feature>
<dbReference type="PANTHER" id="PTHR36381">
    <property type="entry name" value="ETHYLENE-REGULATED TRANSCRIPT 2 (ERT2)"/>
    <property type="match status" value="1"/>
</dbReference>
<evidence type="ECO:0000313" key="3">
    <source>
        <dbReference type="EMBL" id="KMS96270.1"/>
    </source>
</evidence>
<dbReference type="OrthoDB" id="690172at2759"/>
<feature type="transmembrane region" description="Helical" evidence="2">
    <location>
        <begin position="178"/>
        <end position="196"/>
    </location>
</feature>
<reference evidence="3 4" key="1">
    <citation type="journal article" date="2014" name="Nature">
        <title>The genome of the recently domesticated crop plant sugar beet (Beta vulgaris).</title>
        <authorList>
            <person name="Dohm J.C."/>
            <person name="Minoche A.E."/>
            <person name="Holtgrawe D."/>
            <person name="Capella-Gutierrez S."/>
            <person name="Zakrzewski F."/>
            <person name="Tafer H."/>
            <person name="Rupp O."/>
            <person name="Sorensen T.R."/>
            <person name="Stracke R."/>
            <person name="Reinhardt R."/>
            <person name="Goesmann A."/>
            <person name="Kraft T."/>
            <person name="Schulz B."/>
            <person name="Stadler P.F."/>
            <person name="Schmidt T."/>
            <person name="Gabaldon T."/>
            <person name="Lehrach H."/>
            <person name="Weisshaar B."/>
            <person name="Himmelbauer H."/>
        </authorList>
    </citation>
    <scope>NUCLEOTIDE SEQUENCE [LARGE SCALE GENOMIC DNA]</scope>
    <source>
        <tissue evidence="3">Taproot</tissue>
    </source>
</reference>
<keyword evidence="4" id="KW-1185">Reference proteome</keyword>
<keyword evidence="2" id="KW-0472">Membrane</keyword>
<feature type="transmembrane region" description="Helical" evidence="2">
    <location>
        <begin position="553"/>
        <end position="582"/>
    </location>
</feature>
<feature type="region of interest" description="Disordered" evidence="1">
    <location>
        <begin position="339"/>
        <end position="382"/>
    </location>
</feature>
<feature type="compositionally biased region" description="Basic and acidic residues" evidence="1">
    <location>
        <begin position="421"/>
        <end position="439"/>
    </location>
</feature>
<organism evidence="3 4">
    <name type="scientific">Beta vulgaris subsp. vulgaris</name>
    <name type="common">Beet</name>
    <dbReference type="NCBI Taxonomy" id="3555"/>
    <lineage>
        <taxon>Eukaryota</taxon>
        <taxon>Viridiplantae</taxon>
        <taxon>Streptophyta</taxon>
        <taxon>Embryophyta</taxon>
        <taxon>Tracheophyta</taxon>
        <taxon>Spermatophyta</taxon>
        <taxon>Magnoliopsida</taxon>
        <taxon>eudicotyledons</taxon>
        <taxon>Gunneridae</taxon>
        <taxon>Pentapetalae</taxon>
        <taxon>Caryophyllales</taxon>
        <taxon>Chenopodiaceae</taxon>
        <taxon>Betoideae</taxon>
        <taxon>Beta</taxon>
    </lineage>
</organism>
<keyword evidence="2" id="KW-1133">Transmembrane helix</keyword>
<protein>
    <submittedName>
        <fullName evidence="3">Uncharacterized protein</fullName>
    </submittedName>
</protein>
<evidence type="ECO:0000256" key="1">
    <source>
        <dbReference type="SAM" id="MobiDB-lite"/>
    </source>
</evidence>
<evidence type="ECO:0000256" key="2">
    <source>
        <dbReference type="SAM" id="Phobius"/>
    </source>
</evidence>
<evidence type="ECO:0000313" key="4">
    <source>
        <dbReference type="Proteomes" id="UP000035740"/>
    </source>
</evidence>
<dbReference type="PANTHER" id="PTHR36381:SF1">
    <property type="entry name" value="ETHYLENE-REGULATED TRANSCRIPT 2 (ERT2)"/>
    <property type="match status" value="1"/>
</dbReference>
<accession>A0A0J8DZH0</accession>
<feature type="region of interest" description="Disordered" evidence="1">
    <location>
        <begin position="485"/>
        <end position="515"/>
    </location>
</feature>
<dbReference type="Gramene" id="KMS96270">
    <property type="protein sequence ID" value="KMS96270"/>
    <property type="gene ID" value="BVRB_000750"/>
</dbReference>
<gene>
    <name evidence="3" type="ORF">BVRB_000750</name>
</gene>
<dbReference type="AlphaFoldDB" id="A0A0J8DZH0"/>
<feature type="compositionally biased region" description="Basic and acidic residues" evidence="1">
    <location>
        <begin position="339"/>
        <end position="350"/>
    </location>
</feature>
<dbReference type="Proteomes" id="UP000035740">
    <property type="component" value="Unassembled WGS sequence"/>
</dbReference>
<dbReference type="EMBL" id="KQ090397">
    <property type="protein sequence ID" value="KMS96270.1"/>
    <property type="molecule type" value="Genomic_DNA"/>
</dbReference>
<feature type="transmembrane region" description="Helical" evidence="2">
    <location>
        <begin position="155"/>
        <end position="172"/>
    </location>
</feature>
<keyword evidence="2" id="KW-0812">Transmembrane</keyword>
<dbReference type="eggNOG" id="ENOG502S5YB">
    <property type="taxonomic scope" value="Eukaryota"/>
</dbReference>
<proteinExistence type="predicted"/>